<evidence type="ECO:0000256" key="6">
    <source>
        <dbReference type="ARBA" id="ARBA00022884"/>
    </source>
</evidence>
<dbReference type="PANTHER" id="PTHR47618:SF2">
    <property type="entry name" value="CYCLIC-DI-AMP PHOSPHODIESTERASE GDPP"/>
    <property type="match status" value="1"/>
</dbReference>
<evidence type="ECO:0000313" key="14">
    <source>
        <dbReference type="EMBL" id="TVY12216.1"/>
    </source>
</evidence>
<dbReference type="InterPro" id="IPR000160">
    <property type="entry name" value="GGDEF_dom"/>
</dbReference>
<dbReference type="Pfam" id="PF02272">
    <property type="entry name" value="DHHA1"/>
    <property type="match status" value="1"/>
</dbReference>
<evidence type="ECO:0000259" key="13">
    <source>
        <dbReference type="PROSITE" id="PS50887"/>
    </source>
</evidence>
<dbReference type="InterPro" id="IPR020594">
    <property type="entry name" value="Ribosomal_bL9_bac/chp"/>
</dbReference>
<dbReference type="Pfam" id="PF03948">
    <property type="entry name" value="Ribosomal_L9_C"/>
    <property type="match status" value="1"/>
</dbReference>
<evidence type="ECO:0000256" key="9">
    <source>
        <dbReference type="ARBA" id="ARBA00023136"/>
    </source>
</evidence>
<dbReference type="InterPro" id="IPR003156">
    <property type="entry name" value="DHHA1_dom"/>
</dbReference>
<dbReference type="Gene3D" id="3.40.5.10">
    <property type="entry name" value="Ribosomal protein L9, N-terminal domain"/>
    <property type="match status" value="1"/>
</dbReference>
<gene>
    <name evidence="11" type="primary">rplI</name>
    <name evidence="14" type="ORF">MDPP_00284</name>
</gene>
<dbReference type="InterPro" id="IPR020069">
    <property type="entry name" value="Ribosomal_bL9_C"/>
</dbReference>
<keyword evidence="5 11" id="KW-0699">rRNA-binding</keyword>
<dbReference type="SUPFAM" id="SSF55658">
    <property type="entry name" value="L9 N-domain-like"/>
    <property type="match status" value="1"/>
</dbReference>
<comment type="function">
    <text evidence="11">Binds to the 23S rRNA.</text>
</comment>
<dbReference type="InterPro" id="IPR038763">
    <property type="entry name" value="DHH_sf"/>
</dbReference>
<dbReference type="Pfam" id="PF24898">
    <property type="entry name" value="GGDEF_GdpP"/>
    <property type="match status" value="1"/>
</dbReference>
<dbReference type="InterPro" id="IPR051319">
    <property type="entry name" value="Oligoribo/pAp-PDE_c-di-AMP_PDE"/>
</dbReference>
<dbReference type="EMBL" id="VIAE01000006">
    <property type="protein sequence ID" value="TVY12216.1"/>
    <property type="molecule type" value="Genomic_DNA"/>
</dbReference>
<dbReference type="Gene3D" id="3.10.430.100">
    <property type="entry name" value="Ribosomal protein L9, C-terminal domain"/>
    <property type="match status" value="1"/>
</dbReference>
<dbReference type="PROSITE" id="PS50887">
    <property type="entry name" value="GGDEF"/>
    <property type="match status" value="1"/>
</dbReference>
<accession>A0A559KJB5</accession>
<dbReference type="GO" id="GO:1990904">
    <property type="term" value="C:ribonucleoprotein complex"/>
    <property type="evidence" value="ECO:0007669"/>
    <property type="project" value="UniProtKB-KW"/>
</dbReference>
<evidence type="ECO:0000256" key="3">
    <source>
        <dbReference type="ARBA" id="ARBA00022475"/>
    </source>
</evidence>
<dbReference type="Gene3D" id="3.10.310.30">
    <property type="match status" value="1"/>
</dbReference>
<comment type="caution">
    <text evidence="14">The sequence shown here is derived from an EMBL/GenBank/DDBJ whole genome shotgun (WGS) entry which is preliminary data.</text>
</comment>
<dbReference type="GO" id="GO:0019843">
    <property type="term" value="F:rRNA binding"/>
    <property type="evidence" value="ECO:0007669"/>
    <property type="project" value="UniProtKB-UniRule"/>
</dbReference>
<feature type="transmembrane region" description="Helical" evidence="12">
    <location>
        <begin position="12"/>
        <end position="30"/>
    </location>
</feature>
<dbReference type="Pfam" id="PF21370">
    <property type="entry name" value="PAS_GdpP"/>
    <property type="match status" value="1"/>
</dbReference>
<dbReference type="Gene3D" id="3.30.450.20">
    <property type="entry name" value="PAS domain"/>
    <property type="match status" value="1"/>
</dbReference>
<evidence type="ECO:0000256" key="4">
    <source>
        <dbReference type="ARBA" id="ARBA00022692"/>
    </source>
</evidence>
<dbReference type="InterPro" id="IPR036935">
    <property type="entry name" value="Ribosomal_bL9_N_sf"/>
</dbReference>
<dbReference type="GO" id="GO:0005886">
    <property type="term" value="C:plasma membrane"/>
    <property type="evidence" value="ECO:0007669"/>
    <property type="project" value="UniProtKB-SubCell"/>
</dbReference>
<feature type="domain" description="GGDEF" evidence="13">
    <location>
        <begin position="203"/>
        <end position="331"/>
    </location>
</feature>
<proteinExistence type="inferred from homology"/>
<organism evidence="14 15">
    <name type="scientific">Candidatus Phytoplasma pini</name>
    <dbReference type="NCBI Taxonomy" id="267362"/>
    <lineage>
        <taxon>Bacteria</taxon>
        <taxon>Bacillati</taxon>
        <taxon>Mycoplasmatota</taxon>
        <taxon>Mollicutes</taxon>
        <taxon>Acholeplasmatales</taxon>
        <taxon>Acholeplasmataceae</taxon>
        <taxon>Candidatus Phytoplasma</taxon>
    </lineage>
</organism>
<dbReference type="RefSeq" id="WP_144658457.1">
    <property type="nucleotide sequence ID" value="NZ_VIAE01000006.1"/>
</dbReference>
<dbReference type="AlphaFoldDB" id="A0A559KJB5"/>
<evidence type="ECO:0000256" key="7">
    <source>
        <dbReference type="ARBA" id="ARBA00022980"/>
    </source>
</evidence>
<evidence type="ECO:0000256" key="11">
    <source>
        <dbReference type="HAMAP-Rule" id="MF_00503"/>
    </source>
</evidence>
<evidence type="ECO:0000256" key="2">
    <source>
        <dbReference type="ARBA" id="ARBA00010605"/>
    </source>
</evidence>
<dbReference type="GO" id="GO:0003735">
    <property type="term" value="F:structural constituent of ribosome"/>
    <property type="evidence" value="ECO:0007669"/>
    <property type="project" value="InterPro"/>
</dbReference>
<keyword evidence="9 12" id="KW-0472">Membrane</keyword>
<dbReference type="NCBIfam" id="NF011110">
    <property type="entry name" value="PRK14538.1"/>
    <property type="match status" value="1"/>
</dbReference>
<dbReference type="InterPro" id="IPR049553">
    <property type="entry name" value="GdpP-like_PAS"/>
</dbReference>
<dbReference type="PANTHER" id="PTHR47618">
    <property type="entry name" value="BIFUNCTIONAL OLIGORIBONUCLEASE AND PAP PHOSPHATASE NRNA"/>
    <property type="match status" value="1"/>
</dbReference>
<dbReference type="SMART" id="SM00267">
    <property type="entry name" value="GGDEF"/>
    <property type="match status" value="1"/>
</dbReference>
<evidence type="ECO:0000256" key="10">
    <source>
        <dbReference type="ARBA" id="ARBA00023274"/>
    </source>
</evidence>
<dbReference type="InterPro" id="IPR001667">
    <property type="entry name" value="DDH_dom"/>
</dbReference>
<sequence>MLKKDKNRNKIIKYILFSILIFSILHLIIFDINQIQDILRPDKAQQEIKRIAFLLFASIFGKIILLCIFICIYFNFRSHFEIKNLKNRLSLWSELSYYVNEIGEEVFNELPIGIILIEPNSQFKEIKWVNAYTNIIFKRNILNISLNEVNSQMADLIDFDLEKKITLFIHQEAFDCIYKKEFNVFYVFNVTEREKIKNLYFEETPVLVFLSFDNLENALKDCDLSEQSQIKVEYLSALSDFIEIYESYLRQLSEDKFLLLLNRKQLDKMIESKFSILKNIRDISNKYKLKITLSMGIACYNVTYNKLASYAQNAIELAQKRGGDQAVVNIENQKIQYFGAAITSLSTNSKVSTRVNAEIIKDSLKQYHNCFIMSHIYPDLDSLGAMLAFYKIASAINKNYKHYLILDLDNDKIDQNFKFIYKDLIKEEPYLSKNFITTQQAKNIINIESLLVVVDTQTKDIVNSPELLNLTPNIIVIDHHRATENSISNSFSCIESSASSTVEILIEFLVFLNVPVEITPIEASIMYGGMIVDTNYFIYRTKNSTLEVAAELISMGAEGSKIKFWLRQELNKVLEMNKLISEMEIYIDEYVIIKSNNIYNNRSFLAKISEKALDIQNIKAAFTICRLEENQIGISARSYDEFNVQIIMEQMGGGGHINSAASQIQGNNIDEIVEKLKNILLSEHKEGSKNMNMKVILLEDIKNKGKKDDIIDVSLGYGNFLIKEKKAILANKQNLQNLEKEKKIKQEYNIQNILIMKQLKKDIDGKQIEIFTTIGPQGKIYGKITLNQILEAFHKEHNILLSKKKIFLDDEINSIGKYKANVILSEQIHASFIINIKNEENKK</sequence>
<dbReference type="InterPro" id="IPR020070">
    <property type="entry name" value="Ribosomal_bL9_N"/>
</dbReference>
<keyword evidence="4 12" id="KW-0812">Transmembrane</keyword>
<dbReference type="NCBIfam" id="TIGR00158">
    <property type="entry name" value="L9"/>
    <property type="match status" value="1"/>
</dbReference>
<keyword evidence="8 12" id="KW-1133">Transmembrane helix</keyword>
<keyword evidence="3" id="KW-1003">Cell membrane</keyword>
<dbReference type="InterPro" id="IPR036791">
    <property type="entry name" value="Ribosomal_bL9_C_sf"/>
</dbReference>
<name>A0A559KJB5_9MOLU</name>
<dbReference type="SUPFAM" id="SSF55653">
    <property type="entry name" value="Ribosomal protein L9 C-domain"/>
    <property type="match status" value="1"/>
</dbReference>
<dbReference type="OrthoDB" id="9759476at2"/>
<dbReference type="Pfam" id="PF01368">
    <property type="entry name" value="DHH"/>
    <property type="match status" value="1"/>
</dbReference>
<dbReference type="InterPro" id="IPR043128">
    <property type="entry name" value="Rev_trsase/Diguanyl_cyclase"/>
</dbReference>
<dbReference type="GO" id="GO:0006412">
    <property type="term" value="P:translation"/>
    <property type="evidence" value="ECO:0007669"/>
    <property type="project" value="UniProtKB-UniRule"/>
</dbReference>
<dbReference type="GO" id="GO:0005840">
    <property type="term" value="C:ribosome"/>
    <property type="evidence" value="ECO:0007669"/>
    <property type="project" value="UniProtKB-KW"/>
</dbReference>
<comment type="similarity">
    <text evidence="2 11">Belongs to the bacterial ribosomal protein bL9 family.</text>
</comment>
<keyword evidence="10 11" id="KW-0687">Ribonucleoprotein</keyword>
<dbReference type="Gene3D" id="3.30.70.270">
    <property type="match status" value="1"/>
</dbReference>
<evidence type="ECO:0000256" key="1">
    <source>
        <dbReference type="ARBA" id="ARBA00004651"/>
    </source>
</evidence>
<dbReference type="Pfam" id="PF01281">
    <property type="entry name" value="Ribosomal_L9_N"/>
    <property type="match status" value="1"/>
</dbReference>
<evidence type="ECO:0000256" key="5">
    <source>
        <dbReference type="ARBA" id="ARBA00022730"/>
    </source>
</evidence>
<dbReference type="HAMAP" id="MF_00503">
    <property type="entry name" value="Ribosomal_bL9"/>
    <property type="match status" value="1"/>
</dbReference>
<comment type="subcellular location">
    <subcellularLocation>
        <location evidence="1">Cell membrane</location>
        <topology evidence="1">Multi-pass membrane protein</topology>
    </subcellularLocation>
</comment>
<keyword evidence="7 11" id="KW-0689">Ribosomal protein</keyword>
<dbReference type="Gene3D" id="3.90.1640.10">
    <property type="entry name" value="inorganic pyrophosphatase (n-terminal core)"/>
    <property type="match status" value="1"/>
</dbReference>
<protein>
    <recommendedName>
        <fullName evidence="11">Large ribosomal subunit protein bL9</fullName>
    </recommendedName>
</protein>
<reference evidence="14 15" key="1">
    <citation type="submission" date="2019-06" db="EMBL/GenBank/DDBJ databases">
        <title>Draft Genome Sequence of Candidatus Phytoplasma pini-Related Strain MDPP: A Resource for Comparative Genomics of Gymnosperm-infecting Phytoplasmas.</title>
        <authorList>
            <person name="Cai W."/>
            <person name="Costanzo S."/>
            <person name="Shao J."/>
            <person name="Zhao Y."/>
            <person name="Davis R."/>
        </authorList>
    </citation>
    <scope>NUCLEOTIDE SEQUENCE [LARGE SCALE GENOMIC DNA]</scope>
    <source>
        <strain evidence="14 15">MDPP</strain>
    </source>
</reference>
<dbReference type="InterPro" id="IPR009027">
    <property type="entry name" value="Ribosomal_bL9/RNase_H1_N"/>
</dbReference>
<evidence type="ECO:0000256" key="12">
    <source>
        <dbReference type="SAM" id="Phobius"/>
    </source>
</evidence>
<keyword evidence="15" id="KW-1185">Reference proteome</keyword>
<dbReference type="Proteomes" id="UP000320078">
    <property type="component" value="Unassembled WGS sequence"/>
</dbReference>
<feature type="transmembrane region" description="Helical" evidence="12">
    <location>
        <begin position="51"/>
        <end position="76"/>
    </location>
</feature>
<keyword evidence="6 11" id="KW-0694">RNA-binding</keyword>
<evidence type="ECO:0000256" key="8">
    <source>
        <dbReference type="ARBA" id="ARBA00022989"/>
    </source>
</evidence>
<dbReference type="SUPFAM" id="SSF64182">
    <property type="entry name" value="DHH phosphoesterases"/>
    <property type="match status" value="1"/>
</dbReference>
<evidence type="ECO:0000313" key="15">
    <source>
        <dbReference type="Proteomes" id="UP000320078"/>
    </source>
</evidence>